<dbReference type="AlphaFoldDB" id="A0A8T0B8Y3"/>
<dbReference type="PANTHER" id="PTHR23052:SF1">
    <property type="entry name" value="AXONEMAL DYNEIN LIGHT CHAIN DOMAIN-CONTAINING PROTEIN 1"/>
    <property type="match status" value="1"/>
</dbReference>
<keyword evidence="1 2" id="KW-0175">Coiled coil</keyword>
<comment type="caution">
    <text evidence="4">The sequence shown here is derived from an EMBL/GenBank/DDBJ whole genome shotgun (WGS) entry which is preliminary data.</text>
</comment>
<organism evidence="4 5">
    <name type="scientific">Silurus meridionalis</name>
    <name type="common">Southern catfish</name>
    <name type="synonym">Silurus soldatovi meridionalis</name>
    <dbReference type="NCBI Taxonomy" id="175797"/>
    <lineage>
        <taxon>Eukaryota</taxon>
        <taxon>Metazoa</taxon>
        <taxon>Chordata</taxon>
        <taxon>Craniata</taxon>
        <taxon>Vertebrata</taxon>
        <taxon>Euteleostomi</taxon>
        <taxon>Actinopterygii</taxon>
        <taxon>Neopterygii</taxon>
        <taxon>Teleostei</taxon>
        <taxon>Ostariophysi</taxon>
        <taxon>Siluriformes</taxon>
        <taxon>Siluridae</taxon>
        <taxon>Silurus</taxon>
    </lineage>
</organism>
<evidence type="ECO:0000256" key="1">
    <source>
        <dbReference type="ARBA" id="ARBA00023054"/>
    </source>
</evidence>
<feature type="compositionally biased region" description="Basic and acidic residues" evidence="3">
    <location>
        <begin position="838"/>
        <end position="855"/>
    </location>
</feature>
<accession>A0A8T0B8Y3</accession>
<evidence type="ECO:0008006" key="6">
    <source>
        <dbReference type="Google" id="ProtNLM"/>
    </source>
</evidence>
<name>A0A8T0B8Y3_SILME</name>
<keyword evidence="5" id="KW-1185">Reference proteome</keyword>
<evidence type="ECO:0000313" key="5">
    <source>
        <dbReference type="Proteomes" id="UP000606274"/>
    </source>
</evidence>
<feature type="compositionally biased region" description="Low complexity" evidence="3">
    <location>
        <begin position="28"/>
        <end position="40"/>
    </location>
</feature>
<dbReference type="EMBL" id="JABFDY010000009">
    <property type="protein sequence ID" value="KAF7703019.1"/>
    <property type="molecule type" value="Genomic_DNA"/>
</dbReference>
<evidence type="ECO:0000313" key="4">
    <source>
        <dbReference type="EMBL" id="KAF7703019.1"/>
    </source>
</evidence>
<feature type="coiled-coil region" evidence="2">
    <location>
        <begin position="319"/>
        <end position="399"/>
    </location>
</feature>
<sequence>MSACVKSGPSPPAVPKPESRRSKRLNHSGVSSVEESNLVSERPEVKDRSSVNEGVQMPNDFIPNELLSNLTSTFSPHGGPHDSKSHKHTKVCGIRAPDAVWHHGAGRKKYQYFLDQPTSMTGAGRDISFLCDALAAQRERITLPPMPDRTTMSSEDGQKGTNSIGTLIPEEYHILTNKGVKALQCYDDKFTVLLEDEQKRLKIFPSMKPSGRLEAVQLTRVMDDMLEKAGANKEFEEVKDLSQIQGLLDVVKVEQNIYNIVFHELIRQVSVECIERGRLLAKLRHRYVSLLDRIPRQLISLHTETLAQRALDRRLIEEIICFKQSIAQLHEELNQLKEHDEHVSKQAEKAQEELSKALKQSQLDSDIVGEYHNLYELQRQRLERQVDILTEEKDLWSKVIYSIALKVIKLNNLQVVRRLHVSEQAWIKTAEHFTNFLSAKDSEDLKRLVHLTDQWKERLGGFMKNLRESDKKQCEAIGPSSKALSPDVKFEKTLEEELLKDLSQWSMVLTMQCERYGGEDLLSGQETLRTLGQLQDSWVEVCMQMFKRHPGLDGETPKGQENMRELSRAIAELLTQLGVRINGESGIHQQMISLAGVIDTWVMRLRPLIGRPEKLHLSDWSKLEKALWSWINLCEEAVENVDNTQMESERMKRMPHSKIEPDDVLNMLREFVSSQNHFVDYTNLTLCEEVSSMHTLRTRWMVDLLILMVPDQHDAQELSRPPSPELNTFKDVSFQRLEEDARNLAQKLNYYSTYIISSCQVIVEEMMQKNVTPDDTENEIYQLKKLQRECTEWVDVCQILLCDLRGRCSELELTEGAVPKTISDLSLSAELEPSQFDVHAKPEKPSEAKEDEKAAGRTGGKPRKTINQEMEDDVTDDKKSGSVMKFIGHDGHIIEQTLGEDTEDTTGTSDLVRPRSENAQQAFNALATVGFLQQELLAVEARAISAEKRALKAEEALQAALEKIHDLEKQQPQPRTSLEPKGKEDVPELNEVNQ</sequence>
<evidence type="ECO:0000256" key="2">
    <source>
        <dbReference type="SAM" id="Coils"/>
    </source>
</evidence>
<evidence type="ECO:0000256" key="3">
    <source>
        <dbReference type="SAM" id="MobiDB-lite"/>
    </source>
</evidence>
<feature type="region of interest" description="Disordered" evidence="3">
    <location>
        <begin position="833"/>
        <end position="878"/>
    </location>
</feature>
<feature type="region of interest" description="Disordered" evidence="3">
    <location>
        <begin position="1"/>
        <end position="59"/>
    </location>
</feature>
<dbReference type="PANTHER" id="PTHR23052">
    <property type="entry name" value="AXONEMAL DYNEIN LIGHT CHAIN DOMAIN-CONTAINING PROTEIN 1"/>
    <property type="match status" value="1"/>
</dbReference>
<dbReference type="Proteomes" id="UP000606274">
    <property type="component" value="Unassembled WGS sequence"/>
</dbReference>
<gene>
    <name evidence="4" type="ORF">HF521_022026</name>
</gene>
<dbReference type="InterPro" id="IPR019347">
    <property type="entry name" value="Axonemal_dynein_light_chain"/>
</dbReference>
<proteinExistence type="predicted"/>
<feature type="region of interest" description="Disordered" evidence="3">
    <location>
        <begin position="965"/>
        <end position="994"/>
    </location>
</feature>
<dbReference type="Pfam" id="PF10211">
    <property type="entry name" value="Ax_dynein_light"/>
    <property type="match status" value="1"/>
</dbReference>
<dbReference type="InterPro" id="IPR052845">
    <property type="entry name" value="Axonemal_dynein_LC_domain"/>
</dbReference>
<dbReference type="GO" id="GO:0005737">
    <property type="term" value="C:cytoplasm"/>
    <property type="evidence" value="ECO:0007669"/>
    <property type="project" value="UniProtKB-ARBA"/>
</dbReference>
<protein>
    <recommendedName>
        <fullName evidence="6">Axonemal dynein light chain domain containing 1</fullName>
    </recommendedName>
</protein>
<reference evidence="4" key="1">
    <citation type="submission" date="2020-08" db="EMBL/GenBank/DDBJ databases">
        <title>Chromosome-level assembly of Southern catfish (Silurus meridionalis) provides insights into visual adaptation to the nocturnal and benthic lifestyles.</title>
        <authorList>
            <person name="Zhang Y."/>
            <person name="Wang D."/>
            <person name="Peng Z."/>
        </authorList>
    </citation>
    <scope>NUCLEOTIDE SEQUENCE</scope>
    <source>
        <strain evidence="4">SWU-2019-XX</strain>
        <tissue evidence="4">Muscle</tissue>
    </source>
</reference>
<feature type="compositionally biased region" description="Basic and acidic residues" evidence="3">
    <location>
        <begin position="41"/>
        <end position="50"/>
    </location>
</feature>